<proteinExistence type="predicted"/>
<dbReference type="Pfam" id="PF13516">
    <property type="entry name" value="LRR_6"/>
    <property type="match status" value="6"/>
</dbReference>
<dbReference type="InterPro" id="IPR032675">
    <property type="entry name" value="LRR_dom_sf"/>
</dbReference>
<evidence type="ECO:0000256" key="3">
    <source>
        <dbReference type="ARBA" id="ARBA00022737"/>
    </source>
</evidence>
<dbReference type="PANTHER" id="PTHR24113:SF12">
    <property type="entry name" value="RAN GTPASE-ACTIVATING PROTEIN 1"/>
    <property type="match status" value="1"/>
</dbReference>
<dbReference type="SMART" id="SM00368">
    <property type="entry name" value="LRR_RI"/>
    <property type="match status" value="6"/>
</dbReference>
<protein>
    <submittedName>
        <fullName evidence="4">Ribonuclease inhibitor</fullName>
    </submittedName>
</protein>
<accession>A0A9N8DFV3</accession>
<dbReference type="OrthoDB" id="6500038at2759"/>
<dbReference type="GO" id="GO:0005829">
    <property type="term" value="C:cytosol"/>
    <property type="evidence" value="ECO:0007669"/>
    <property type="project" value="TreeGrafter"/>
</dbReference>
<dbReference type="GO" id="GO:0006913">
    <property type="term" value="P:nucleocytoplasmic transport"/>
    <property type="evidence" value="ECO:0007669"/>
    <property type="project" value="TreeGrafter"/>
</dbReference>
<dbReference type="GO" id="GO:0005634">
    <property type="term" value="C:nucleus"/>
    <property type="evidence" value="ECO:0007669"/>
    <property type="project" value="TreeGrafter"/>
</dbReference>
<organism evidence="4 5">
    <name type="scientific">Seminavis robusta</name>
    <dbReference type="NCBI Taxonomy" id="568900"/>
    <lineage>
        <taxon>Eukaryota</taxon>
        <taxon>Sar</taxon>
        <taxon>Stramenopiles</taxon>
        <taxon>Ochrophyta</taxon>
        <taxon>Bacillariophyta</taxon>
        <taxon>Bacillariophyceae</taxon>
        <taxon>Bacillariophycidae</taxon>
        <taxon>Naviculales</taxon>
        <taxon>Naviculaceae</taxon>
        <taxon>Seminavis</taxon>
    </lineage>
</organism>
<dbReference type="EMBL" id="CAICTM010000136">
    <property type="protein sequence ID" value="CAB9502472.1"/>
    <property type="molecule type" value="Genomic_DNA"/>
</dbReference>
<dbReference type="PANTHER" id="PTHR24113">
    <property type="entry name" value="RAN GTPASE-ACTIVATING PROTEIN 1"/>
    <property type="match status" value="1"/>
</dbReference>
<keyword evidence="5" id="KW-1185">Reference proteome</keyword>
<dbReference type="GO" id="GO:0048471">
    <property type="term" value="C:perinuclear region of cytoplasm"/>
    <property type="evidence" value="ECO:0007669"/>
    <property type="project" value="TreeGrafter"/>
</dbReference>
<dbReference type="InterPro" id="IPR001611">
    <property type="entry name" value="Leu-rich_rpt"/>
</dbReference>
<dbReference type="SUPFAM" id="SSF52047">
    <property type="entry name" value="RNI-like"/>
    <property type="match status" value="1"/>
</dbReference>
<dbReference type="Proteomes" id="UP001153069">
    <property type="component" value="Unassembled WGS sequence"/>
</dbReference>
<evidence type="ECO:0000313" key="4">
    <source>
        <dbReference type="EMBL" id="CAB9502472.1"/>
    </source>
</evidence>
<reference evidence="4" key="1">
    <citation type="submission" date="2020-06" db="EMBL/GenBank/DDBJ databases">
        <authorList>
            <consortium name="Plant Systems Biology data submission"/>
        </authorList>
    </citation>
    <scope>NUCLEOTIDE SEQUENCE</scope>
    <source>
        <strain evidence="4">D6</strain>
    </source>
</reference>
<dbReference type="GO" id="GO:0005096">
    <property type="term" value="F:GTPase activator activity"/>
    <property type="evidence" value="ECO:0007669"/>
    <property type="project" value="UniProtKB-KW"/>
</dbReference>
<keyword evidence="3" id="KW-0677">Repeat</keyword>
<evidence type="ECO:0000256" key="1">
    <source>
        <dbReference type="ARBA" id="ARBA00022468"/>
    </source>
</evidence>
<keyword evidence="1" id="KW-0343">GTPase activation</keyword>
<evidence type="ECO:0000313" key="5">
    <source>
        <dbReference type="Proteomes" id="UP001153069"/>
    </source>
</evidence>
<gene>
    <name evidence="4" type="ORF">SEMRO_137_G064490.1</name>
</gene>
<keyword evidence="2" id="KW-0433">Leucine-rich repeat</keyword>
<dbReference type="Gene3D" id="3.80.10.10">
    <property type="entry name" value="Ribonuclease Inhibitor"/>
    <property type="match status" value="2"/>
</dbReference>
<comment type="caution">
    <text evidence="4">The sequence shown here is derived from an EMBL/GenBank/DDBJ whole genome shotgun (WGS) entry which is preliminary data.</text>
</comment>
<sequence>MSAWGANAKSCKSLLDRVERNDAGLTELFILPTKTFGGEEVDRLAQIIENGINTHLKKLSASGHKVPNESLYKLGKAIASAAAKKTAAPTSLAIGDHTLGHTGILAFTKGIRECGGITDLEDIDWSWKGIGSSAFEMILEVCGTKSSPKLRVLNLSRNESIGEQSTENLSFAAFLTHLQVLDLSTCGLSGDFLTQFLVTPKGVQPNLKQLNLHDNPIGATGWKAILPLMTRDSSCLEVLNLSKCQIDNDAMSELSTWSSKSSNSNLRILDLSDNELSAAGIEILSKELSVFPNLVELNLAGNAIGEQGVQQLAMALEARHTPQQQGCCCPLKKLDLSRTQCGHQGAMDMISRGRLQSLHLFHNELGSDGFTALASTLQGGHATLEYLDLGGNGAKQDAVVELLNALTNNPMENSCLKVLVVGGNEGGDGVEEAAARVGQVHPALDIARDKKAQRQAG</sequence>
<name>A0A9N8DFV3_9STRA</name>
<dbReference type="InterPro" id="IPR027038">
    <property type="entry name" value="RanGap"/>
</dbReference>
<dbReference type="AlphaFoldDB" id="A0A9N8DFV3"/>
<evidence type="ECO:0000256" key="2">
    <source>
        <dbReference type="ARBA" id="ARBA00022614"/>
    </source>
</evidence>
<dbReference type="GO" id="GO:0031267">
    <property type="term" value="F:small GTPase binding"/>
    <property type="evidence" value="ECO:0007669"/>
    <property type="project" value="TreeGrafter"/>
</dbReference>